<gene>
    <name evidence="1" type="ORF">CVLEPA_LOCUS6445</name>
</gene>
<accession>A0ABP0FG50</accession>
<sequence length="847" mass="95948">MANLSRTLDFQLNFRLRRATASILLLGSLTVNESPMHRKPLVLLMALPKPLFRHKAASCNRPDLSQFEDPFQVIFDAGFVLSKQPRMKMDGKLFSRTCFHRAASVFFCKELTYAKLSKTPTKELKGCLCSNRHLADSVNLIYLINIQALFDRDGQSFAHVGLSVADLSQFEDPFQVIFDAGFVLSKQPRMKMDGKLFSRTCFHRAASVFFCKELTYAKLSKTPTKELKGCLCSNRHLADSVNLIYLINIQALFDRDGQSFAHVGLSVADLSQFEDPFQVIFDAGFVLSKQPRMKMDGKLFSRTCFHRAASVFFCKELTYAKLSKTPTKELKGCLCSNRHLADSVNLIYLINIQALFDRDGQSFAHVGLSVADLSQFEDPFQVIFDAGFVLSKQPRMKMDGKLFSRTCFHRAASVFFCKELTYAKLSKTPTKELKEMANLSRTLDFQLNFRLRRATASILLLGSLTVNESPMHRKPLVLLMALPKPLFRHKAASCNRPDLSQFEDPFQVIFDAGFVLSKQPRMKMDGKLFSRTCFHRAASVFFCKELTYAKLSKTPTKELKGCLCSNRHLADSVNLIYLINIQALFDRDGQSFAHVGLSVADLSQFEDPFQVIFDAGFVLSKQPRMKMDGKLFSRTCFHRAASVFFCKELTYAKLSKTPTKELKGCLCSNRHLADSVNLIYLINIQALFDRDGQSFAHVGLSVADLSQFEDPFQVIFDAGFVLSKQPRMKMDGKLFSRTCFHRAASVFFCKELTYAKLSKTPTKELKEMANLSRTLDFQLNFRLRRATASILLLGSLTVNESPMHRKPLVLLMALPKPLFRHKAASCNRPVVAVYHGERKKTVDIHSL</sequence>
<evidence type="ECO:0000313" key="2">
    <source>
        <dbReference type="Proteomes" id="UP001642483"/>
    </source>
</evidence>
<organism evidence="1 2">
    <name type="scientific">Clavelina lepadiformis</name>
    <name type="common">Light-bulb sea squirt</name>
    <name type="synonym">Ascidia lepadiformis</name>
    <dbReference type="NCBI Taxonomy" id="159417"/>
    <lineage>
        <taxon>Eukaryota</taxon>
        <taxon>Metazoa</taxon>
        <taxon>Chordata</taxon>
        <taxon>Tunicata</taxon>
        <taxon>Ascidiacea</taxon>
        <taxon>Aplousobranchia</taxon>
        <taxon>Clavelinidae</taxon>
        <taxon>Clavelina</taxon>
    </lineage>
</organism>
<evidence type="ECO:0008006" key="3">
    <source>
        <dbReference type="Google" id="ProtNLM"/>
    </source>
</evidence>
<protein>
    <recommendedName>
        <fullName evidence="3">DDE Tnp4 domain-containing protein</fullName>
    </recommendedName>
</protein>
<comment type="caution">
    <text evidence="1">The sequence shown here is derived from an EMBL/GenBank/DDBJ whole genome shotgun (WGS) entry which is preliminary data.</text>
</comment>
<proteinExistence type="predicted"/>
<reference evidence="1 2" key="1">
    <citation type="submission" date="2024-02" db="EMBL/GenBank/DDBJ databases">
        <authorList>
            <person name="Daric V."/>
            <person name="Darras S."/>
        </authorList>
    </citation>
    <scope>NUCLEOTIDE SEQUENCE [LARGE SCALE GENOMIC DNA]</scope>
</reference>
<evidence type="ECO:0000313" key="1">
    <source>
        <dbReference type="EMBL" id="CAK8677043.1"/>
    </source>
</evidence>
<name>A0ABP0FG50_CLALP</name>
<dbReference type="EMBL" id="CAWYQH010000036">
    <property type="protein sequence ID" value="CAK8677043.1"/>
    <property type="molecule type" value="Genomic_DNA"/>
</dbReference>
<dbReference type="Proteomes" id="UP001642483">
    <property type="component" value="Unassembled WGS sequence"/>
</dbReference>
<keyword evidence="2" id="KW-1185">Reference proteome</keyword>